<dbReference type="PANTHER" id="PTHR46567:SF1">
    <property type="entry name" value="MEDIATOR OF RNA POLYMERASE II TRANSCRIPTION SUBUNIT 12"/>
    <property type="match status" value="1"/>
</dbReference>
<dbReference type="SMART" id="SM01281">
    <property type="entry name" value="Med12"/>
    <property type="match status" value="1"/>
</dbReference>
<evidence type="ECO:0000256" key="8">
    <source>
        <dbReference type="SAM" id="MobiDB-lite"/>
    </source>
</evidence>
<evidence type="ECO:0000259" key="9">
    <source>
        <dbReference type="SMART" id="SM01281"/>
    </source>
</evidence>
<keyword evidence="4" id="KW-0805">Transcription regulation</keyword>
<evidence type="ECO:0000256" key="2">
    <source>
        <dbReference type="ARBA" id="ARBA00010289"/>
    </source>
</evidence>
<feature type="region of interest" description="Disordered" evidence="8">
    <location>
        <begin position="1506"/>
        <end position="1549"/>
    </location>
</feature>
<dbReference type="GO" id="GO:0016592">
    <property type="term" value="C:mediator complex"/>
    <property type="evidence" value="ECO:0007669"/>
    <property type="project" value="InterPro"/>
</dbReference>
<reference evidence="10" key="1">
    <citation type="submission" date="2021-02" db="EMBL/GenBank/DDBJ databases">
        <title>Psilocybe cubensis genome.</title>
        <authorList>
            <person name="Mckernan K.J."/>
            <person name="Crawford S."/>
            <person name="Trippe A."/>
            <person name="Kane L.T."/>
            <person name="Mclaughlin S."/>
        </authorList>
    </citation>
    <scope>NUCLEOTIDE SEQUENCE [LARGE SCALE GENOMIC DNA]</scope>
    <source>
        <strain evidence="10">MGC-MH-2018</strain>
    </source>
</reference>
<gene>
    <name evidence="10" type="ORF">JR316_002152</name>
</gene>
<organism evidence="10">
    <name type="scientific">Psilocybe cubensis</name>
    <name type="common">Psychedelic mushroom</name>
    <name type="synonym">Stropharia cubensis</name>
    <dbReference type="NCBI Taxonomy" id="181762"/>
    <lineage>
        <taxon>Eukaryota</taxon>
        <taxon>Fungi</taxon>
        <taxon>Dikarya</taxon>
        <taxon>Basidiomycota</taxon>
        <taxon>Agaricomycotina</taxon>
        <taxon>Agaricomycetes</taxon>
        <taxon>Agaricomycetidae</taxon>
        <taxon>Agaricales</taxon>
        <taxon>Agaricineae</taxon>
        <taxon>Strophariaceae</taxon>
        <taxon>Psilocybe</taxon>
    </lineage>
</organism>
<feature type="region of interest" description="Disordered" evidence="8">
    <location>
        <begin position="1594"/>
        <end position="1622"/>
    </location>
</feature>
<name>A0A8H7Y7N3_PSICU</name>
<keyword evidence="5" id="KW-0804">Transcription</keyword>
<feature type="compositionally biased region" description="Low complexity" evidence="8">
    <location>
        <begin position="1522"/>
        <end position="1539"/>
    </location>
</feature>
<dbReference type="PANTHER" id="PTHR46567">
    <property type="entry name" value="MEDIATOR OF RNA POLYMERASE II TRANSCRIPTION SUBUNIT 12"/>
    <property type="match status" value="1"/>
</dbReference>
<feature type="compositionally biased region" description="Polar residues" evidence="8">
    <location>
        <begin position="1540"/>
        <end position="1549"/>
    </location>
</feature>
<evidence type="ECO:0000256" key="7">
    <source>
        <dbReference type="ARBA" id="ARBA00032010"/>
    </source>
</evidence>
<dbReference type="Pfam" id="PF09497">
    <property type="entry name" value="Med12"/>
    <property type="match status" value="1"/>
</dbReference>
<feature type="domain" description="Mediator complex subunit Med12" evidence="9">
    <location>
        <begin position="111"/>
        <end position="174"/>
    </location>
</feature>
<evidence type="ECO:0000256" key="6">
    <source>
        <dbReference type="ARBA" id="ARBA00023242"/>
    </source>
</evidence>
<dbReference type="GO" id="GO:0006357">
    <property type="term" value="P:regulation of transcription by RNA polymerase II"/>
    <property type="evidence" value="ECO:0007669"/>
    <property type="project" value="InterPro"/>
</dbReference>
<dbReference type="EMBL" id="JAFIQS010000002">
    <property type="protein sequence ID" value="KAG5172650.1"/>
    <property type="molecule type" value="Genomic_DNA"/>
</dbReference>
<comment type="subcellular location">
    <subcellularLocation>
        <location evidence="1">Nucleus</location>
    </subcellularLocation>
</comment>
<feature type="region of interest" description="Disordered" evidence="8">
    <location>
        <begin position="1"/>
        <end position="22"/>
    </location>
</feature>
<evidence type="ECO:0000256" key="3">
    <source>
        <dbReference type="ARBA" id="ARBA00019622"/>
    </source>
</evidence>
<dbReference type="GO" id="GO:0003712">
    <property type="term" value="F:transcription coregulator activity"/>
    <property type="evidence" value="ECO:0007669"/>
    <property type="project" value="InterPro"/>
</dbReference>
<feature type="compositionally biased region" description="Polar residues" evidence="8">
    <location>
        <begin position="1508"/>
        <end position="1521"/>
    </location>
</feature>
<comment type="caution">
    <text evidence="10">The sequence shown here is derived from an EMBL/GenBank/DDBJ whole genome shotgun (WGS) entry which is preliminary data.</text>
</comment>
<comment type="similarity">
    <text evidence="2">Belongs to the Mediator complex subunit 12 family.</text>
</comment>
<evidence type="ECO:0000256" key="1">
    <source>
        <dbReference type="ARBA" id="ARBA00004123"/>
    </source>
</evidence>
<evidence type="ECO:0000313" key="10">
    <source>
        <dbReference type="EMBL" id="KAG5172650.1"/>
    </source>
</evidence>
<sequence>MREKKEDKQSTTLPVYESQPPRWLPKIHDTADLGYVGFHPPRPGQDEDNLSENNVKNGFILAQAVPVESFSAQSVINETLRSTDSMSKLEQLMNEVFIRRAERIPPISSSTFRIPTRVTLNDAKRQAWFADLANPDVPLHKLGKSVPHGAKGHDLLDLLHSNNVEISRAVWFLRVFGANETAGLRNKPTYIPTQYSIDWANIVTGYMKKQLLEIALPSAPRLGLYIKQTFKGVLAETDTRERWMSRFIYCLKLLRTFYSEDLVDHRTFLTWLVQQMITCNLAQAGFLTRLTDEYLCDILCSRALSKPLVEACLAKLSEIRSTSARDFLRDTEELLKVTLQRACMILPDAFVSPKMWNIYSSLLEDIMGEDLINLHNTSIIEPTVRDINYTIRSHLSDIKKRNQALLFLGPIAQVSARLASSVSDVKFLNAISADTDMNSLSYFKRDPNDPSFKDKLDLLLTWSVTPLQYGDHRPYAAVTLIRIWRQKARDRTSRRDVCSPDEFLQDQLFDWLDLSEVAGDTSNIRHVALLYGKLVKHGIFSYASYIQRLIARGEVGLSTSEGTFSRHRLFLSWIPLFNSTPSLIHQRKVILHGTRARETPEDMTEREIRKEIRGLIPDIFEGVGPSLTTWTSTSTLLDQCRTLMTATRFEQVRTFRQWLIPVFKKYLARAAVVDHAVLFKSYLVTTELMTSTKCFHSALDLSLCLLQHSSDTDSMKCLLNTFDRYETIWSCMDMMPAIVKALDNAHQVWKLRGVQSRPLLALLTKFDRERYLEEGSRERISSDVAAFTLALQPIGEQIDIVPNVLPEILLLAGDPDPNAPSILSNSLWIKYRTSTDWAWKVWDNTVASLRQIPSMMSELEDRRACALRYGTFLWRVDQHLPEGLDRDVSEWLTGPGRAEVMALSVDTWDVLKTVLLFLTVHGALKTTTILEGLIYPAWQLGAAKSLGQSFVSETYLSAANSLCFNLLLQEEATNGTVPPTDLFELQGIRTRRQTVYDEPHFSLLVASIPTLISLENNPDIPETLRQETTTLRCRLCQESGFRRGAYRNLEIIRDAFENSPFLLDEDPDSEHLRKSAIAGLNMILCDSTDETNIYDWPELGNLLTPWKIAATTIQMQLQVKQLGRALNHESTSEFAISNLNKIASMLFHHTKTAEEAYYVGEMARGADSTVAAKFINNGFQCIVELLVHSQSDRTLPGQDSLRRAGDLLGILIHVSQPFRDGPTLPSVDPPIHEAFIAALEISFKSLEKELFNGHVKSQAKENLLLLIRLLQFVLSYKNTWTPKNKVARLMSWQHYSVGDDFDDNIYPILIDTLLVLLDELQCDSKSIAFDPFKHYPNTSIDNLPTDMPPEHRIQFTTLLAHNQPHSLVMHLVHAQRDAQGNVVYGIPVVNKPWEWIENLGEPIITDPKEEEREREEKRRLKVKYLIKNSGSVSLEHFGARFTGEGMTHVAPSDERASQENCARSFEDGMTQNIFIRDWRETRLESEHSRDPVARLKADFDSEPVFSIDPQTLQASRTSPTPSVISRSSTQATSSSLHQSPTSRSRNSNSATVHEIIDVDNFSNTGTSTFKANDTHKRKASVAAISDDEVEIIEGPGLSRSANAKKQKAGKGPVAGKTKPRKK</sequence>
<evidence type="ECO:0000256" key="5">
    <source>
        <dbReference type="ARBA" id="ARBA00023163"/>
    </source>
</evidence>
<evidence type="ECO:0000256" key="4">
    <source>
        <dbReference type="ARBA" id="ARBA00023015"/>
    </source>
</evidence>
<proteinExistence type="inferred from homology"/>
<keyword evidence="6" id="KW-0539">Nucleus</keyword>
<protein>
    <recommendedName>
        <fullName evidence="3">Mediator of RNA polymerase II transcription subunit 12</fullName>
    </recommendedName>
    <alternativeName>
        <fullName evidence="7">Mediator complex subunit 12</fullName>
    </alternativeName>
</protein>
<dbReference type="InterPro" id="IPR019035">
    <property type="entry name" value="Mediator_Med12"/>
</dbReference>
<accession>A0A8H7Y7N3</accession>